<feature type="region of interest" description="Disordered" evidence="1">
    <location>
        <begin position="54"/>
        <end position="85"/>
    </location>
</feature>
<feature type="transmembrane region" description="Helical" evidence="2">
    <location>
        <begin position="20"/>
        <end position="43"/>
    </location>
</feature>
<evidence type="ECO:0000256" key="1">
    <source>
        <dbReference type="SAM" id="MobiDB-lite"/>
    </source>
</evidence>
<keyword evidence="4" id="KW-1185">Reference proteome</keyword>
<proteinExistence type="predicted"/>
<feature type="compositionally biased region" description="Low complexity" evidence="1">
    <location>
        <begin position="64"/>
        <end position="79"/>
    </location>
</feature>
<dbReference type="EMBL" id="CAJZAF010000003">
    <property type="protein sequence ID" value="CAG9165696.1"/>
    <property type="molecule type" value="Genomic_DNA"/>
</dbReference>
<accession>A0ABM8WEF4</accession>
<organism evidence="3 4">
    <name type="scientific">Cupriavidus pinatubonensis</name>
    <dbReference type="NCBI Taxonomy" id="248026"/>
    <lineage>
        <taxon>Bacteria</taxon>
        <taxon>Pseudomonadati</taxon>
        <taxon>Pseudomonadota</taxon>
        <taxon>Betaproteobacteria</taxon>
        <taxon>Burkholderiales</taxon>
        <taxon>Burkholderiaceae</taxon>
        <taxon>Cupriavidus</taxon>
    </lineage>
</organism>
<evidence type="ECO:0000256" key="2">
    <source>
        <dbReference type="SAM" id="Phobius"/>
    </source>
</evidence>
<comment type="caution">
    <text evidence="3">The sequence shown here is derived from an EMBL/GenBank/DDBJ whole genome shotgun (WGS) entry which is preliminary data.</text>
</comment>
<dbReference type="RefSeq" id="WP_223999952.1">
    <property type="nucleotide sequence ID" value="NZ_CAJZAF010000003.1"/>
</dbReference>
<keyword evidence="2" id="KW-1133">Transmembrane helix</keyword>
<dbReference type="Proteomes" id="UP000701702">
    <property type="component" value="Unassembled WGS sequence"/>
</dbReference>
<reference evidence="3 4" key="1">
    <citation type="submission" date="2021-08" db="EMBL/GenBank/DDBJ databases">
        <authorList>
            <person name="Peeters C."/>
        </authorList>
    </citation>
    <scope>NUCLEOTIDE SEQUENCE [LARGE SCALE GENOMIC DNA]</scope>
    <source>
        <strain evidence="3 4">LMG 23994</strain>
    </source>
</reference>
<protein>
    <recommendedName>
        <fullName evidence="5">Transmembrane protein</fullName>
    </recommendedName>
</protein>
<evidence type="ECO:0008006" key="5">
    <source>
        <dbReference type="Google" id="ProtNLM"/>
    </source>
</evidence>
<evidence type="ECO:0000313" key="4">
    <source>
        <dbReference type="Proteomes" id="UP000701702"/>
    </source>
</evidence>
<sequence length="101" mass="11007">MESLANLLRSPIRLFFSLMAIYVATQSAVCALFLAIVGVSWAYHHVFGRSHVVPTPRDVSMPKPQSAAADQDDSQAPQARAYAKSPVVVPLKRQDAARRSA</sequence>
<keyword evidence="2" id="KW-0472">Membrane</keyword>
<evidence type="ECO:0000313" key="3">
    <source>
        <dbReference type="EMBL" id="CAG9165696.1"/>
    </source>
</evidence>
<gene>
    <name evidence="3" type="ORF">LMG23994_00785</name>
</gene>
<keyword evidence="2" id="KW-0812">Transmembrane</keyword>
<name>A0ABM8WEF4_9BURK</name>